<evidence type="ECO:0000259" key="2">
    <source>
        <dbReference type="SMART" id="SM00867"/>
    </source>
</evidence>
<dbReference type="InterPro" id="IPR007372">
    <property type="entry name" value="Lipid/polyisoprenoid-bd_YceI"/>
</dbReference>
<name>A0ABS6NBF2_9RHOB</name>
<dbReference type="PANTHER" id="PTHR34406">
    <property type="entry name" value="PROTEIN YCEI"/>
    <property type="match status" value="1"/>
</dbReference>
<feature type="domain" description="Lipid/polyisoprenoid-binding YceI-like" evidence="2">
    <location>
        <begin position="26"/>
        <end position="199"/>
    </location>
</feature>
<dbReference type="Pfam" id="PF04264">
    <property type="entry name" value="YceI"/>
    <property type="match status" value="1"/>
</dbReference>
<dbReference type="RefSeq" id="WP_217779665.1">
    <property type="nucleotide sequence ID" value="NZ_JAHRWL010000002.1"/>
</dbReference>
<proteinExistence type="predicted"/>
<accession>A0ABS6NBF2</accession>
<dbReference type="SMART" id="SM00867">
    <property type="entry name" value="YceI"/>
    <property type="match status" value="1"/>
</dbReference>
<organism evidence="3 4">
    <name type="scientific">Thalassococcus arenae</name>
    <dbReference type="NCBI Taxonomy" id="2851652"/>
    <lineage>
        <taxon>Bacteria</taxon>
        <taxon>Pseudomonadati</taxon>
        <taxon>Pseudomonadota</taxon>
        <taxon>Alphaproteobacteria</taxon>
        <taxon>Rhodobacterales</taxon>
        <taxon>Roseobacteraceae</taxon>
        <taxon>Thalassococcus</taxon>
    </lineage>
</organism>
<evidence type="ECO:0000313" key="4">
    <source>
        <dbReference type="Proteomes" id="UP001166293"/>
    </source>
</evidence>
<evidence type="ECO:0000313" key="3">
    <source>
        <dbReference type="EMBL" id="MBV2361339.1"/>
    </source>
</evidence>
<sequence length="204" mass="21500">MRTLIAAALLPLPALAQDLPDIAFQTLTLDPAHATITFRVDHLGFSHYTAGFDRFAATLDFGTDRPQDARLSAEIDVASLDLPSPPDGFLAELLGANWFDAATHPVIRFTSDTITPTGGTTATVTGTMQMLGVSSPVTMEVTFNGGYPQAEWEPYARIGFSARGSLSRSAFGMAIGVPPPGSTLGVGDTVSFAIEAEFIGQPKP</sequence>
<dbReference type="PANTHER" id="PTHR34406:SF1">
    <property type="entry name" value="PROTEIN YCEI"/>
    <property type="match status" value="1"/>
</dbReference>
<keyword evidence="1" id="KW-0732">Signal</keyword>
<protein>
    <submittedName>
        <fullName evidence="3">YceI family protein</fullName>
    </submittedName>
</protein>
<dbReference type="EMBL" id="JAHRWL010000002">
    <property type="protein sequence ID" value="MBV2361339.1"/>
    <property type="molecule type" value="Genomic_DNA"/>
</dbReference>
<reference evidence="3" key="1">
    <citation type="submission" date="2021-06" db="EMBL/GenBank/DDBJ databases">
        <title>Thalassococcus sp. CAU 1522 isolated from sea sand, Republic of Korea.</title>
        <authorList>
            <person name="Kim W."/>
        </authorList>
    </citation>
    <scope>NUCLEOTIDE SEQUENCE</scope>
    <source>
        <strain evidence="3">CAU 1522</strain>
    </source>
</reference>
<evidence type="ECO:0000256" key="1">
    <source>
        <dbReference type="SAM" id="SignalP"/>
    </source>
</evidence>
<comment type="caution">
    <text evidence="3">The sequence shown here is derived from an EMBL/GenBank/DDBJ whole genome shotgun (WGS) entry which is preliminary data.</text>
</comment>
<keyword evidence="4" id="KW-1185">Reference proteome</keyword>
<dbReference type="Proteomes" id="UP001166293">
    <property type="component" value="Unassembled WGS sequence"/>
</dbReference>
<feature type="signal peptide" evidence="1">
    <location>
        <begin position="1"/>
        <end position="16"/>
    </location>
</feature>
<feature type="chain" id="PRO_5045604611" evidence="1">
    <location>
        <begin position="17"/>
        <end position="204"/>
    </location>
</feature>
<gene>
    <name evidence="3" type="ORF">KUH32_16360</name>
</gene>